<evidence type="ECO:0000256" key="7">
    <source>
        <dbReference type="ARBA" id="ARBA00022927"/>
    </source>
</evidence>
<dbReference type="FunFam" id="1.25.40.450:FF:000002">
    <property type="entry name" value="Putative non-repetitive nucleoporin"/>
    <property type="match status" value="1"/>
</dbReference>
<reference evidence="14" key="1">
    <citation type="journal article" date="2020" name="Stud. Mycol.">
        <title>101 Dothideomycetes genomes: a test case for predicting lifestyles and emergence of pathogens.</title>
        <authorList>
            <person name="Haridas S."/>
            <person name="Albert R."/>
            <person name="Binder M."/>
            <person name="Bloem J."/>
            <person name="Labutti K."/>
            <person name="Salamov A."/>
            <person name="Andreopoulos B."/>
            <person name="Baker S."/>
            <person name="Barry K."/>
            <person name="Bills G."/>
            <person name="Bluhm B."/>
            <person name="Cannon C."/>
            <person name="Castanera R."/>
            <person name="Culley D."/>
            <person name="Daum C."/>
            <person name="Ezra D."/>
            <person name="Gonzalez J."/>
            <person name="Henrissat B."/>
            <person name="Kuo A."/>
            <person name="Liang C."/>
            <person name="Lipzen A."/>
            <person name="Lutzoni F."/>
            <person name="Magnuson J."/>
            <person name="Mondo S."/>
            <person name="Nolan M."/>
            <person name="Ohm R."/>
            <person name="Pangilinan J."/>
            <person name="Park H.-J."/>
            <person name="Ramirez L."/>
            <person name="Alfaro M."/>
            <person name="Sun H."/>
            <person name="Tritt A."/>
            <person name="Yoshinaga Y."/>
            <person name="Zwiers L.-H."/>
            <person name="Turgeon B."/>
            <person name="Goodwin S."/>
            <person name="Spatafora J."/>
            <person name="Crous P."/>
            <person name="Grigoriev I."/>
        </authorList>
    </citation>
    <scope>NUCLEOTIDE SEQUENCE</scope>
    <source>
        <strain evidence="14">CBS 113979</strain>
    </source>
</reference>
<evidence type="ECO:0000256" key="2">
    <source>
        <dbReference type="ARBA" id="ARBA00004567"/>
    </source>
</evidence>
<evidence type="ECO:0000313" key="14">
    <source>
        <dbReference type="EMBL" id="KAF1982603.1"/>
    </source>
</evidence>
<keyword evidence="6" id="KW-0509">mRNA transport</keyword>
<evidence type="ECO:0000256" key="9">
    <source>
        <dbReference type="ARBA" id="ARBA00023132"/>
    </source>
</evidence>
<keyword evidence="11" id="KW-0539">Nucleus</keyword>
<comment type="subcellular location">
    <subcellularLocation>
        <location evidence="1">Nucleus membrane</location>
        <topology evidence="1">Peripheral membrane protein</topology>
        <orientation evidence="1">Cytoplasmic side</orientation>
    </subcellularLocation>
    <subcellularLocation>
        <location evidence="3">Nucleus membrane</location>
        <topology evidence="3">Peripheral membrane protein</topology>
        <orientation evidence="3">Nucleoplasmic side</orientation>
    </subcellularLocation>
    <subcellularLocation>
        <location evidence="2">Nucleus</location>
        <location evidence="2">Nuclear pore complex</location>
    </subcellularLocation>
</comment>
<keyword evidence="5" id="KW-0813">Transport</keyword>
<keyword evidence="8" id="KW-0811">Translocation</keyword>
<dbReference type="GO" id="GO:0051292">
    <property type="term" value="P:nuclear pore complex assembly"/>
    <property type="evidence" value="ECO:0007669"/>
    <property type="project" value="UniProtKB-ARBA"/>
</dbReference>
<keyword evidence="10" id="KW-0472">Membrane</keyword>
<dbReference type="Proteomes" id="UP000800041">
    <property type="component" value="Unassembled WGS sequence"/>
</dbReference>
<evidence type="ECO:0000259" key="12">
    <source>
        <dbReference type="Pfam" id="PF03177"/>
    </source>
</evidence>
<feature type="domain" description="Nucleoporin Nup133/Nup155-like C-terminal" evidence="12">
    <location>
        <begin position="640"/>
        <end position="1286"/>
    </location>
</feature>
<evidence type="ECO:0000256" key="6">
    <source>
        <dbReference type="ARBA" id="ARBA00022816"/>
    </source>
</evidence>
<dbReference type="FunFam" id="1.25.40.440:FF:000001">
    <property type="entry name" value="Nuclear pore complex subunit"/>
    <property type="match status" value="1"/>
</dbReference>
<evidence type="ECO:0000259" key="13">
    <source>
        <dbReference type="Pfam" id="PF08801"/>
    </source>
</evidence>
<dbReference type="GO" id="GO:0036228">
    <property type="term" value="P:protein localization to nuclear inner membrane"/>
    <property type="evidence" value="ECO:0007669"/>
    <property type="project" value="TreeGrafter"/>
</dbReference>
<dbReference type="PANTHER" id="PTHR10350">
    <property type="entry name" value="NUCLEAR PORE COMPLEX PROTEIN NUP155"/>
    <property type="match status" value="1"/>
</dbReference>
<dbReference type="PANTHER" id="PTHR10350:SF6">
    <property type="entry name" value="NUCLEAR PORE COMPLEX PROTEIN NUP155"/>
    <property type="match status" value="1"/>
</dbReference>
<dbReference type="Gene3D" id="1.25.40.440">
    <property type="entry name" value="Nucleoporin, helical domain, central subdomain"/>
    <property type="match status" value="1"/>
</dbReference>
<dbReference type="GO" id="GO:0006405">
    <property type="term" value="P:RNA export from nucleus"/>
    <property type="evidence" value="ECO:0007669"/>
    <property type="project" value="TreeGrafter"/>
</dbReference>
<dbReference type="InterPro" id="IPR004870">
    <property type="entry name" value="Nucleoporin_Nup155"/>
</dbReference>
<comment type="similarity">
    <text evidence="4">Belongs to the non-repetitive/WGA-negative nucleoporin family.</text>
</comment>
<keyword evidence="15" id="KW-1185">Reference proteome</keyword>
<dbReference type="Gene3D" id="1.20.58.1780">
    <property type="match status" value="1"/>
</dbReference>
<dbReference type="GO" id="GO:0017056">
    <property type="term" value="F:structural constituent of nuclear pore"/>
    <property type="evidence" value="ECO:0007669"/>
    <property type="project" value="InterPro"/>
</dbReference>
<organism evidence="14 15">
    <name type="scientific">Aulographum hederae CBS 113979</name>
    <dbReference type="NCBI Taxonomy" id="1176131"/>
    <lineage>
        <taxon>Eukaryota</taxon>
        <taxon>Fungi</taxon>
        <taxon>Dikarya</taxon>
        <taxon>Ascomycota</taxon>
        <taxon>Pezizomycotina</taxon>
        <taxon>Dothideomycetes</taxon>
        <taxon>Pleosporomycetidae</taxon>
        <taxon>Aulographales</taxon>
        <taxon>Aulographaceae</taxon>
    </lineage>
</organism>
<dbReference type="InterPro" id="IPR042533">
    <property type="entry name" value="Nucleoporin_Nup155_C_1"/>
</dbReference>
<dbReference type="Gene3D" id="1.20.120.1880">
    <property type="entry name" value="Nucleoporin, helical C-terminal domain"/>
    <property type="match status" value="1"/>
</dbReference>
<dbReference type="InterPro" id="IPR007187">
    <property type="entry name" value="Nucleoporin_Nup133/Nup155_C"/>
</dbReference>
<dbReference type="Pfam" id="PF08801">
    <property type="entry name" value="Nucleoporin_N"/>
    <property type="match status" value="1"/>
</dbReference>
<evidence type="ECO:0000256" key="1">
    <source>
        <dbReference type="ARBA" id="ARBA00004335"/>
    </source>
</evidence>
<dbReference type="GO" id="GO:0000972">
    <property type="term" value="P:transcription-dependent tethering of RNA polymerase II gene DNA at nuclear periphery"/>
    <property type="evidence" value="ECO:0007669"/>
    <property type="project" value="TreeGrafter"/>
</dbReference>
<dbReference type="Gene3D" id="1.25.40.450">
    <property type="entry name" value="Nucleoporin, helical domain, N-terminal subdomain"/>
    <property type="match status" value="1"/>
</dbReference>
<keyword evidence="7" id="KW-0653">Protein transport</keyword>
<dbReference type="InterPro" id="IPR014908">
    <property type="entry name" value="Nucleoporin_Nup133/Nup155_N"/>
</dbReference>
<dbReference type="GO" id="GO:0006606">
    <property type="term" value="P:protein import into nucleus"/>
    <property type="evidence" value="ECO:0007669"/>
    <property type="project" value="TreeGrafter"/>
</dbReference>
<sequence>MATVPATPQRQLPGAYFHTPALARTSSFRPEVLNPAQAPQTNPNAPVQRAATALNDALAFDRRFPLLEDYVTSGHSSDYEVPPASTPWAPFQRVSTYDIPDQVFEQYNNMQVATAMGLFAELHHAWMSIDNQLYLWDYTHPNPELLGYEEQPHTIRAVELVVPRAGVFNKDVITHVLVVATTADIFMIGLKAEKNEGGVHTVTLSRTNMQVNTKNLDVTCIAASTKSGRIFFAGEAGEDVHELTYQNQDGWFTNKCGKINHTTKGFQAVLPTMSFGAASKRETVKQLVVDDSRNMLYTLSSNSVIKAYHMSNPASLDLRITLNFNTLILQMGHTVGDPPSELLKPNITSLVAVVPIPYQESRRTNLMAVTSNGCRIYFTSLQSGYGGGESAPSSMQVRHVRFPPNETAQDAYPPNSNKNSHALLSTQKAARFSPGYFLAFRQDTRNRLEPGLFVSAPDSGYIMWQKISNDRTQNTLRYPEFGTWIQLGGPTEDVGLVTPMFAASTSSDTGFGNELAVQFDRPVTEIAVLTNAGVHTIRRRRLVDIFAGAFRSTGTDEELEETVKRFLRSYGREETTATALAVACGQATEVTTDARITVITDPGIMDHARRVYIEFGGKPTINENITLDGAATPIDCVIPSPRHQGTARYIARLVRSAWAIPIMQTATPTGGSTVVPTVPLEKLKRVQKDLTTLKEFLDTNKTFIDGLSGPEAMRRADSRQAEVALQGEHRAMDSLVKLISHIIEGISFVLVLFDERVDEILLSLPDVSRQTAKGLTFEGLFTKEEGKNLAKELVKAVVNLNIANGSNVDTVAEALRRRCGSFCSADDVVIFKAQEKLQKATEAGPFTEDGRWLLNESLKLFKTVAGNLSMEHLTGAVGQYVAMQFYAGAIQLTLQVAKLKDPSNKALGWIKEDCPQPDTRQRLYEARKRCYDLIHGIVTAVDEASEQANDGSIHKRREEAYHEMNSSDDEVFQNNLYDWYIHRDMSDRLLAIHSQHVVTYLQRKSSDSVLMADMLWKYYCHYKQYLDAAKVQLKLATSQFTIPLAYRIDYLSRARANASTRTSGVSDMGTGAQSRQEILREISDLLDIATIQEDLCQKIASDSRGTVDIKADLIGRLDGELMSLDTLFNEYIDSAGYFDLSLLCFHFADYRNEADISAAWFNFVGDLHAQAVETSQAQPYQVVEERVRKLCMRVGLGSSPVAPIELVLKVVLAYGITSSRDLGLNTHTTGETRWPVELLLDMHAPYEAVVTALERLFFTEEPPFIERARVEMAETLVYLCDRWLLDTSGAGGVPFGGEENAVMASDTMEMVTATGLLRGGPWGAEADNLRQKIARVLR</sequence>
<dbReference type="EMBL" id="ML977182">
    <property type="protein sequence ID" value="KAF1982603.1"/>
    <property type="molecule type" value="Genomic_DNA"/>
</dbReference>
<name>A0A6G1GNS4_9PEZI</name>
<gene>
    <name evidence="14" type="ORF">K402DRAFT_362426</name>
</gene>
<dbReference type="GO" id="GO:0044611">
    <property type="term" value="C:nuclear pore inner ring"/>
    <property type="evidence" value="ECO:0007669"/>
    <property type="project" value="TreeGrafter"/>
</dbReference>
<dbReference type="GO" id="GO:0031965">
    <property type="term" value="C:nuclear membrane"/>
    <property type="evidence" value="ECO:0007669"/>
    <property type="project" value="UniProtKB-SubCell"/>
</dbReference>
<dbReference type="OrthoDB" id="338970at2759"/>
<evidence type="ECO:0000313" key="15">
    <source>
        <dbReference type="Proteomes" id="UP000800041"/>
    </source>
</evidence>
<dbReference type="Pfam" id="PF03177">
    <property type="entry name" value="Nucleoporin_C"/>
    <property type="match status" value="1"/>
</dbReference>
<evidence type="ECO:0000256" key="11">
    <source>
        <dbReference type="ARBA" id="ARBA00023242"/>
    </source>
</evidence>
<proteinExistence type="inferred from homology"/>
<evidence type="ECO:0000256" key="4">
    <source>
        <dbReference type="ARBA" id="ARBA00007373"/>
    </source>
</evidence>
<keyword evidence="9" id="KW-0906">Nuclear pore complex</keyword>
<dbReference type="InterPro" id="IPR042538">
    <property type="entry name" value="Nucleoporin_Nup155_C_3"/>
</dbReference>
<accession>A0A6G1GNS4</accession>
<feature type="domain" description="Nucleoporin Nup133/Nup155-like N-terminal" evidence="13">
    <location>
        <begin position="89"/>
        <end position="535"/>
    </location>
</feature>
<dbReference type="GO" id="GO:0051028">
    <property type="term" value="P:mRNA transport"/>
    <property type="evidence" value="ECO:0007669"/>
    <property type="project" value="UniProtKB-KW"/>
</dbReference>
<evidence type="ECO:0000256" key="8">
    <source>
        <dbReference type="ARBA" id="ARBA00023010"/>
    </source>
</evidence>
<evidence type="ECO:0000256" key="10">
    <source>
        <dbReference type="ARBA" id="ARBA00023136"/>
    </source>
</evidence>
<protein>
    <submittedName>
        <fullName evidence="14">Nucleoporin Nup157/170</fullName>
    </submittedName>
</protein>
<dbReference type="InterPro" id="IPR042537">
    <property type="entry name" value="Nucleoporin_Nup155_C_2"/>
</dbReference>
<evidence type="ECO:0000256" key="5">
    <source>
        <dbReference type="ARBA" id="ARBA00022448"/>
    </source>
</evidence>
<evidence type="ECO:0000256" key="3">
    <source>
        <dbReference type="ARBA" id="ARBA00004620"/>
    </source>
</evidence>